<evidence type="ECO:0000313" key="3">
    <source>
        <dbReference type="Proteomes" id="UP000800092"/>
    </source>
</evidence>
<organism evidence="2 3">
    <name type="scientific">Viridothelium virens</name>
    <name type="common">Speckled blister lichen</name>
    <name type="synonym">Trypethelium virens</name>
    <dbReference type="NCBI Taxonomy" id="1048519"/>
    <lineage>
        <taxon>Eukaryota</taxon>
        <taxon>Fungi</taxon>
        <taxon>Dikarya</taxon>
        <taxon>Ascomycota</taxon>
        <taxon>Pezizomycotina</taxon>
        <taxon>Dothideomycetes</taxon>
        <taxon>Dothideomycetes incertae sedis</taxon>
        <taxon>Trypetheliales</taxon>
        <taxon>Trypetheliaceae</taxon>
        <taxon>Viridothelium</taxon>
    </lineage>
</organism>
<feature type="compositionally biased region" description="Acidic residues" evidence="1">
    <location>
        <begin position="231"/>
        <end position="295"/>
    </location>
</feature>
<accession>A0A6A6HKK9</accession>
<evidence type="ECO:0000313" key="2">
    <source>
        <dbReference type="EMBL" id="KAF2238501.1"/>
    </source>
</evidence>
<feature type="compositionally biased region" description="Acidic residues" evidence="1">
    <location>
        <begin position="316"/>
        <end position="329"/>
    </location>
</feature>
<feature type="region of interest" description="Disordered" evidence="1">
    <location>
        <begin position="84"/>
        <end position="128"/>
    </location>
</feature>
<keyword evidence="3" id="KW-1185">Reference proteome</keyword>
<dbReference type="Proteomes" id="UP000800092">
    <property type="component" value="Unassembled WGS sequence"/>
</dbReference>
<feature type="region of interest" description="Disordered" evidence="1">
    <location>
        <begin position="223"/>
        <end position="362"/>
    </location>
</feature>
<sequence>MIPSAREVQKKFAKEIIEGARKDGYKLERVGDIKDILRIRIKERKLSKDCFDRLSPKDLRELLKLANGPNSNVEKTITEQLHSRIPAHTGPVLPPTPAQSEQDEHSQPGSDDGTHHTSLPTGHPEPTMFGEEEAETLDITVFHPKTSSFFLVRGSRWEQRHCYISIRIVHQNKLSEHVEKSHTTREQTIRLTCREQAKKPGRKGKSTCFRIVADEKITHDIVIGTSWNESDSYESNDDDDDQDDDDDDNGDYDDDDNENGEYDQYQSEEEDERIEQKEDEDDNEDDDGDDDDDDNDHAINDAYGRGHNAERKWDSAVDDSDEFDAEDQEIVVRSVHRKPKSMPRSSKSSSGYPVALASVEAH</sequence>
<reference evidence="2" key="1">
    <citation type="journal article" date="2020" name="Stud. Mycol.">
        <title>101 Dothideomycetes genomes: a test case for predicting lifestyles and emergence of pathogens.</title>
        <authorList>
            <person name="Haridas S."/>
            <person name="Albert R."/>
            <person name="Binder M."/>
            <person name="Bloem J."/>
            <person name="Labutti K."/>
            <person name="Salamov A."/>
            <person name="Andreopoulos B."/>
            <person name="Baker S."/>
            <person name="Barry K."/>
            <person name="Bills G."/>
            <person name="Bluhm B."/>
            <person name="Cannon C."/>
            <person name="Castanera R."/>
            <person name="Culley D."/>
            <person name="Daum C."/>
            <person name="Ezra D."/>
            <person name="Gonzalez J."/>
            <person name="Henrissat B."/>
            <person name="Kuo A."/>
            <person name="Liang C."/>
            <person name="Lipzen A."/>
            <person name="Lutzoni F."/>
            <person name="Magnuson J."/>
            <person name="Mondo S."/>
            <person name="Nolan M."/>
            <person name="Ohm R."/>
            <person name="Pangilinan J."/>
            <person name="Park H.-J."/>
            <person name="Ramirez L."/>
            <person name="Alfaro M."/>
            <person name="Sun H."/>
            <person name="Tritt A."/>
            <person name="Yoshinaga Y."/>
            <person name="Zwiers L.-H."/>
            <person name="Turgeon B."/>
            <person name="Goodwin S."/>
            <person name="Spatafora J."/>
            <person name="Crous P."/>
            <person name="Grigoriev I."/>
        </authorList>
    </citation>
    <scope>NUCLEOTIDE SEQUENCE</scope>
    <source>
        <strain evidence="2">Tuck. ex Michener</strain>
    </source>
</reference>
<dbReference type="AlphaFoldDB" id="A0A6A6HKK9"/>
<evidence type="ECO:0000256" key="1">
    <source>
        <dbReference type="SAM" id="MobiDB-lite"/>
    </source>
</evidence>
<dbReference type="EMBL" id="ML991775">
    <property type="protein sequence ID" value="KAF2238501.1"/>
    <property type="molecule type" value="Genomic_DNA"/>
</dbReference>
<gene>
    <name evidence="2" type="ORF">EV356DRAFT_262862</name>
</gene>
<protein>
    <submittedName>
        <fullName evidence="2">Uncharacterized protein</fullName>
    </submittedName>
</protein>
<proteinExistence type="predicted"/>
<name>A0A6A6HKK9_VIRVR</name>